<protein>
    <submittedName>
        <fullName evidence="2">Uncharacterized protein</fullName>
    </submittedName>
</protein>
<keyword evidence="3" id="KW-1185">Reference proteome</keyword>
<name>A0A4C1TWI5_EUMVA</name>
<comment type="caution">
    <text evidence="2">The sequence shown here is derived from an EMBL/GenBank/DDBJ whole genome shotgun (WGS) entry which is preliminary data.</text>
</comment>
<organism evidence="2 3">
    <name type="scientific">Eumeta variegata</name>
    <name type="common">Bagworm moth</name>
    <name type="synonym">Eumeta japonica</name>
    <dbReference type="NCBI Taxonomy" id="151549"/>
    <lineage>
        <taxon>Eukaryota</taxon>
        <taxon>Metazoa</taxon>
        <taxon>Ecdysozoa</taxon>
        <taxon>Arthropoda</taxon>
        <taxon>Hexapoda</taxon>
        <taxon>Insecta</taxon>
        <taxon>Pterygota</taxon>
        <taxon>Neoptera</taxon>
        <taxon>Endopterygota</taxon>
        <taxon>Lepidoptera</taxon>
        <taxon>Glossata</taxon>
        <taxon>Ditrysia</taxon>
        <taxon>Tineoidea</taxon>
        <taxon>Psychidae</taxon>
        <taxon>Oiketicinae</taxon>
        <taxon>Eumeta</taxon>
    </lineage>
</organism>
<evidence type="ECO:0000256" key="1">
    <source>
        <dbReference type="SAM" id="MobiDB-lite"/>
    </source>
</evidence>
<feature type="region of interest" description="Disordered" evidence="1">
    <location>
        <begin position="1"/>
        <end position="22"/>
    </location>
</feature>
<sequence length="138" mass="15697">MGSNVSGSTGGPSAHPSDIPYFSKAPATHWELRTPSETFSRRCRGDVARQGNALTDVRQRENWVRSQPPHAGRLFSTTALRRQRPNYIRKHDTRRADLRTTYLTLRVHIHESGSRLPLKRCFSHDSFVNAPRLAPSHK</sequence>
<dbReference type="Proteomes" id="UP000299102">
    <property type="component" value="Unassembled WGS sequence"/>
</dbReference>
<dbReference type="AlphaFoldDB" id="A0A4C1TWI5"/>
<dbReference type="EMBL" id="BGZK01000095">
    <property type="protein sequence ID" value="GBP18288.1"/>
    <property type="molecule type" value="Genomic_DNA"/>
</dbReference>
<evidence type="ECO:0000313" key="2">
    <source>
        <dbReference type="EMBL" id="GBP18288.1"/>
    </source>
</evidence>
<reference evidence="2 3" key="1">
    <citation type="journal article" date="2019" name="Commun. Biol.">
        <title>The bagworm genome reveals a unique fibroin gene that provides high tensile strength.</title>
        <authorList>
            <person name="Kono N."/>
            <person name="Nakamura H."/>
            <person name="Ohtoshi R."/>
            <person name="Tomita M."/>
            <person name="Numata K."/>
            <person name="Arakawa K."/>
        </authorList>
    </citation>
    <scope>NUCLEOTIDE SEQUENCE [LARGE SCALE GENOMIC DNA]</scope>
</reference>
<proteinExistence type="predicted"/>
<accession>A0A4C1TWI5</accession>
<gene>
    <name evidence="2" type="ORF">EVAR_9132_1</name>
</gene>
<evidence type="ECO:0000313" key="3">
    <source>
        <dbReference type="Proteomes" id="UP000299102"/>
    </source>
</evidence>